<dbReference type="RefSeq" id="WP_243802660.1">
    <property type="nucleotide sequence ID" value="NZ_JALHAT010000046.1"/>
</dbReference>
<evidence type="ECO:0000256" key="1">
    <source>
        <dbReference type="ARBA" id="ARBA00004651"/>
    </source>
</evidence>
<keyword evidence="5 6" id="KW-0472">Membrane</keyword>
<keyword evidence="9" id="KW-1185">Reference proteome</keyword>
<keyword evidence="3 6" id="KW-0812">Transmembrane</keyword>
<dbReference type="Gene3D" id="1.20.950.20">
    <property type="entry name" value="Transmembrane di-heme cytochromes, Chain C"/>
    <property type="match status" value="1"/>
</dbReference>
<dbReference type="EMBL" id="JALHAT010000046">
    <property type="protein sequence ID" value="MCJ1962599.1"/>
    <property type="molecule type" value="Genomic_DNA"/>
</dbReference>
<dbReference type="Pfam" id="PF01292">
    <property type="entry name" value="Ni_hydr_CYTB"/>
    <property type="match status" value="1"/>
</dbReference>
<feature type="transmembrane region" description="Helical" evidence="6">
    <location>
        <begin position="153"/>
        <end position="172"/>
    </location>
</feature>
<feature type="transmembrane region" description="Helical" evidence="6">
    <location>
        <begin position="12"/>
        <end position="32"/>
    </location>
</feature>
<keyword evidence="2" id="KW-1003">Cell membrane</keyword>
<protein>
    <submittedName>
        <fullName evidence="8">Cytochrome b/b6 domain-containing protein</fullName>
    </submittedName>
</protein>
<dbReference type="SUPFAM" id="SSF81342">
    <property type="entry name" value="Transmembrane di-heme cytochromes"/>
    <property type="match status" value="1"/>
</dbReference>
<dbReference type="Proteomes" id="UP001162802">
    <property type="component" value="Unassembled WGS sequence"/>
</dbReference>
<dbReference type="PANTHER" id="PTHR30485">
    <property type="entry name" value="NI/FE-HYDROGENASE 1 B-TYPE CYTOCHROME SUBUNIT"/>
    <property type="match status" value="1"/>
</dbReference>
<feature type="transmembrane region" description="Helical" evidence="6">
    <location>
        <begin position="203"/>
        <end position="222"/>
    </location>
</feature>
<dbReference type="InterPro" id="IPR011577">
    <property type="entry name" value="Cyt_b561_bac/Ni-Hgenase"/>
</dbReference>
<keyword evidence="4 6" id="KW-1133">Transmembrane helix</keyword>
<evidence type="ECO:0000259" key="7">
    <source>
        <dbReference type="Pfam" id="PF01292"/>
    </source>
</evidence>
<dbReference type="InterPro" id="IPR016174">
    <property type="entry name" value="Di-haem_cyt_TM"/>
</dbReference>
<name>A0ABT0AHD4_9SPHN</name>
<evidence type="ECO:0000313" key="8">
    <source>
        <dbReference type="EMBL" id="MCJ1962599.1"/>
    </source>
</evidence>
<evidence type="ECO:0000256" key="6">
    <source>
        <dbReference type="SAM" id="Phobius"/>
    </source>
</evidence>
<feature type="transmembrane region" description="Helical" evidence="6">
    <location>
        <begin position="104"/>
        <end position="124"/>
    </location>
</feature>
<evidence type="ECO:0000256" key="4">
    <source>
        <dbReference type="ARBA" id="ARBA00022989"/>
    </source>
</evidence>
<evidence type="ECO:0000256" key="3">
    <source>
        <dbReference type="ARBA" id="ARBA00022692"/>
    </source>
</evidence>
<dbReference type="PANTHER" id="PTHR30485:SF2">
    <property type="entry name" value="BLL0597 PROTEIN"/>
    <property type="match status" value="1"/>
</dbReference>
<feature type="domain" description="Cytochrome b561 bacterial/Ni-hydrogenase" evidence="7">
    <location>
        <begin position="13"/>
        <end position="187"/>
    </location>
</feature>
<evidence type="ECO:0000313" key="9">
    <source>
        <dbReference type="Proteomes" id="UP001162802"/>
    </source>
</evidence>
<evidence type="ECO:0000256" key="5">
    <source>
        <dbReference type="ARBA" id="ARBA00023136"/>
    </source>
</evidence>
<gene>
    <name evidence="8" type="ORF">MTR65_18050</name>
</gene>
<dbReference type="InterPro" id="IPR051542">
    <property type="entry name" value="Hydrogenase_cytochrome"/>
</dbReference>
<sequence length="229" mass="24624">MTEGPAQTRIRLWDLPVRLCHWSFVGLIPALWWTAENDEMTWHMRLGLALAALLTFRVLWGFVGSSTARFTNFVRGPRAVVRYLGSLGKPGHDVTVGHNAAGGWSVLALLGAMALQVALGLISGDPDYGAAGPLYDLAGFELAYEATDWHTEVGFNLILAVIGLHLAAIVFYRTVKRDNLVAPMVTGSRPAPAGTKGMAPVPAWRALICAGIAIGFAIWLWLGAPPLTP</sequence>
<comment type="caution">
    <text evidence="8">The sequence shown here is derived from an EMBL/GenBank/DDBJ whole genome shotgun (WGS) entry which is preliminary data.</text>
</comment>
<comment type="subcellular location">
    <subcellularLocation>
        <location evidence="1">Cell membrane</location>
        <topology evidence="1">Multi-pass membrane protein</topology>
    </subcellularLocation>
</comment>
<evidence type="ECO:0000256" key="2">
    <source>
        <dbReference type="ARBA" id="ARBA00022475"/>
    </source>
</evidence>
<proteinExistence type="predicted"/>
<organism evidence="8 9">
    <name type="scientific">Novosphingobium mangrovi</name>
    <name type="common">ex Hu et al. 2023</name>
    <dbReference type="NCBI Taxonomy" id="2930094"/>
    <lineage>
        <taxon>Bacteria</taxon>
        <taxon>Pseudomonadati</taxon>
        <taxon>Pseudomonadota</taxon>
        <taxon>Alphaproteobacteria</taxon>
        <taxon>Sphingomonadales</taxon>
        <taxon>Sphingomonadaceae</taxon>
        <taxon>Novosphingobium</taxon>
    </lineage>
</organism>
<feature type="transmembrane region" description="Helical" evidence="6">
    <location>
        <begin position="44"/>
        <end position="63"/>
    </location>
</feature>
<accession>A0ABT0AHD4</accession>
<reference evidence="8" key="1">
    <citation type="submission" date="2022-03" db="EMBL/GenBank/DDBJ databases">
        <title>Identification of a novel bacterium isolated from mangrove sediments.</title>
        <authorList>
            <person name="Pan X."/>
        </authorList>
    </citation>
    <scope>NUCLEOTIDE SEQUENCE</scope>
    <source>
        <strain evidence="8">B2637</strain>
    </source>
</reference>